<dbReference type="EMBL" id="BNJG01000005">
    <property type="protein sequence ID" value="GHO60305.1"/>
    <property type="molecule type" value="Genomic_DNA"/>
</dbReference>
<protein>
    <submittedName>
        <fullName evidence="2">Uncharacterized protein</fullName>
    </submittedName>
</protein>
<dbReference type="Proteomes" id="UP000654345">
    <property type="component" value="Unassembled WGS sequence"/>
</dbReference>
<reference evidence="2 4" key="1">
    <citation type="journal article" date="2021" name="Int. J. Syst. Evol. Microbiol.">
        <title>Reticulibacter mediterranei gen. nov., sp. nov., within the new family Reticulibacteraceae fam. nov., and Ktedonospora formicarum gen. nov., sp. nov., Ktedonobacter robiniae sp. nov., Dictyobacter formicarum sp. nov. and Dictyobacter arantiisoli sp. nov., belonging to the class Ktedonobacteria.</title>
        <authorList>
            <person name="Yabe S."/>
            <person name="Zheng Y."/>
            <person name="Wang C.M."/>
            <person name="Sakai Y."/>
            <person name="Abe K."/>
            <person name="Yokota A."/>
            <person name="Donadio S."/>
            <person name="Cavaletti L."/>
            <person name="Monciardini P."/>
        </authorList>
    </citation>
    <scope>NUCLEOTIDE SEQUENCE [LARGE SCALE GENOMIC DNA]</scope>
    <source>
        <strain evidence="2 4">SOSP1-30</strain>
    </source>
</reference>
<evidence type="ECO:0000313" key="1">
    <source>
        <dbReference type="EMBL" id="GHO53754.1"/>
    </source>
</evidence>
<keyword evidence="4" id="KW-1185">Reference proteome</keyword>
<comment type="caution">
    <text evidence="2">The sequence shown here is derived from an EMBL/GenBank/DDBJ whole genome shotgun (WGS) entry which is preliminary data.</text>
</comment>
<proteinExistence type="predicted"/>
<gene>
    <name evidence="1" type="ORF">KSB_22290</name>
    <name evidence="2" type="ORF">KSB_77120</name>
    <name evidence="3" type="ORF">KSB_87800</name>
</gene>
<dbReference type="EMBL" id="BNJG01000001">
    <property type="protein sequence ID" value="GHO53754.1"/>
    <property type="molecule type" value="Genomic_DNA"/>
</dbReference>
<organism evidence="2 4">
    <name type="scientific">Ktedonobacter robiniae</name>
    <dbReference type="NCBI Taxonomy" id="2778365"/>
    <lineage>
        <taxon>Bacteria</taxon>
        <taxon>Bacillati</taxon>
        <taxon>Chloroflexota</taxon>
        <taxon>Ktedonobacteria</taxon>
        <taxon>Ktedonobacterales</taxon>
        <taxon>Ktedonobacteraceae</taxon>
        <taxon>Ktedonobacter</taxon>
    </lineage>
</organism>
<dbReference type="EMBL" id="BNJG01000003">
    <property type="protein sequence ID" value="GHO59237.1"/>
    <property type="molecule type" value="Genomic_DNA"/>
</dbReference>
<evidence type="ECO:0000313" key="2">
    <source>
        <dbReference type="EMBL" id="GHO59237.1"/>
    </source>
</evidence>
<evidence type="ECO:0000313" key="3">
    <source>
        <dbReference type="EMBL" id="GHO60305.1"/>
    </source>
</evidence>
<sequence length="139" mass="15630">MEYLIIYQGQAIAKITHPEADVGQGIVIGPFVPFPAYESVRAVFQISGQLIAAELESGRRNEGAWQQYYQQRDVLTQRLSITTLDDLPVETTWIDILDCSEDMGDDGYEAHFVVATPEFFKDVLLWDQRAERGGAPFSS</sequence>
<name>A0ABQ3V397_9CHLR</name>
<evidence type="ECO:0000313" key="4">
    <source>
        <dbReference type="Proteomes" id="UP000654345"/>
    </source>
</evidence>
<accession>A0ABQ3V397</accession>